<feature type="compositionally biased region" description="Low complexity" evidence="1">
    <location>
        <begin position="41"/>
        <end position="52"/>
    </location>
</feature>
<feature type="compositionally biased region" description="Basic and acidic residues" evidence="1">
    <location>
        <begin position="88"/>
        <end position="97"/>
    </location>
</feature>
<accession>A0AAD7JTV5</accession>
<proteinExistence type="predicted"/>
<feature type="compositionally biased region" description="Low complexity" evidence="1">
    <location>
        <begin position="73"/>
        <end position="87"/>
    </location>
</feature>
<name>A0AAD7JTV5_9AGAR</name>
<dbReference type="EMBL" id="JARKIB010000018">
    <property type="protein sequence ID" value="KAJ7769414.1"/>
    <property type="molecule type" value="Genomic_DNA"/>
</dbReference>
<organism evidence="2 3">
    <name type="scientific">Mycena metata</name>
    <dbReference type="NCBI Taxonomy" id="1033252"/>
    <lineage>
        <taxon>Eukaryota</taxon>
        <taxon>Fungi</taxon>
        <taxon>Dikarya</taxon>
        <taxon>Basidiomycota</taxon>
        <taxon>Agaricomycotina</taxon>
        <taxon>Agaricomycetes</taxon>
        <taxon>Agaricomycetidae</taxon>
        <taxon>Agaricales</taxon>
        <taxon>Marasmiineae</taxon>
        <taxon>Mycenaceae</taxon>
        <taxon>Mycena</taxon>
    </lineage>
</organism>
<gene>
    <name evidence="2" type="ORF">B0H16DRAFT_1452607</name>
</gene>
<keyword evidence="3" id="KW-1185">Reference proteome</keyword>
<protein>
    <submittedName>
        <fullName evidence="2">Uncharacterized protein</fullName>
    </submittedName>
</protein>
<evidence type="ECO:0000313" key="3">
    <source>
        <dbReference type="Proteomes" id="UP001215598"/>
    </source>
</evidence>
<feature type="compositionally biased region" description="Basic and acidic residues" evidence="1">
    <location>
        <begin position="109"/>
        <end position="118"/>
    </location>
</feature>
<evidence type="ECO:0000313" key="2">
    <source>
        <dbReference type="EMBL" id="KAJ7769414.1"/>
    </source>
</evidence>
<evidence type="ECO:0000256" key="1">
    <source>
        <dbReference type="SAM" id="MobiDB-lite"/>
    </source>
</evidence>
<feature type="region of interest" description="Disordered" evidence="1">
    <location>
        <begin position="36"/>
        <end position="118"/>
    </location>
</feature>
<dbReference type="AlphaFoldDB" id="A0AAD7JTV5"/>
<sequence length="181" mass="19819">MSSHVSSRAAPVCLLHPLPILIPPYSRAQCTFPRPTLGSAPLSRPPSTSSSLPPSPGFGLRLREGQPMSAPTPSLRAPPSLPHLSPSLHDEAPRGESHGMPTVLAGSRGESREVEEREEFKVDSLNLLVVRFRTQGKKYGIRRRVRVRETKVRVDLGFNSWGENNAAKRALSKPIGMEMSK</sequence>
<comment type="caution">
    <text evidence="2">The sequence shown here is derived from an EMBL/GenBank/DDBJ whole genome shotgun (WGS) entry which is preliminary data.</text>
</comment>
<dbReference type="Proteomes" id="UP001215598">
    <property type="component" value="Unassembled WGS sequence"/>
</dbReference>
<reference evidence="2" key="1">
    <citation type="submission" date="2023-03" db="EMBL/GenBank/DDBJ databases">
        <title>Massive genome expansion in bonnet fungi (Mycena s.s.) driven by repeated elements and novel gene families across ecological guilds.</title>
        <authorList>
            <consortium name="Lawrence Berkeley National Laboratory"/>
            <person name="Harder C.B."/>
            <person name="Miyauchi S."/>
            <person name="Viragh M."/>
            <person name="Kuo A."/>
            <person name="Thoen E."/>
            <person name="Andreopoulos B."/>
            <person name="Lu D."/>
            <person name="Skrede I."/>
            <person name="Drula E."/>
            <person name="Henrissat B."/>
            <person name="Morin E."/>
            <person name="Kohler A."/>
            <person name="Barry K."/>
            <person name="LaButti K."/>
            <person name="Morin E."/>
            <person name="Salamov A."/>
            <person name="Lipzen A."/>
            <person name="Mereny Z."/>
            <person name="Hegedus B."/>
            <person name="Baldrian P."/>
            <person name="Stursova M."/>
            <person name="Weitz H."/>
            <person name="Taylor A."/>
            <person name="Grigoriev I.V."/>
            <person name="Nagy L.G."/>
            <person name="Martin F."/>
            <person name="Kauserud H."/>
        </authorList>
    </citation>
    <scope>NUCLEOTIDE SEQUENCE</scope>
    <source>
        <strain evidence="2">CBHHK182m</strain>
    </source>
</reference>